<gene>
    <name evidence="2" type="ORF">H6F41_05270</name>
</gene>
<dbReference type="SUPFAM" id="SSF52091">
    <property type="entry name" value="SpoIIaa-like"/>
    <property type="match status" value="1"/>
</dbReference>
<dbReference type="InterPro" id="IPR002645">
    <property type="entry name" value="STAS_dom"/>
</dbReference>
<dbReference type="PANTHER" id="PTHR33495">
    <property type="entry name" value="ANTI-SIGMA FACTOR ANTAGONIST TM_1081-RELATED-RELATED"/>
    <property type="match status" value="1"/>
</dbReference>
<comment type="caution">
    <text evidence="2">The sequence shown here is derived from an EMBL/GenBank/DDBJ whole genome shotgun (WGS) entry which is preliminary data.</text>
</comment>
<reference evidence="2 3" key="1">
    <citation type="journal article" date="2020" name="ISME J.">
        <title>Comparative genomics reveals insights into cyanobacterial evolution and habitat adaptation.</title>
        <authorList>
            <person name="Chen M.Y."/>
            <person name="Teng W.K."/>
            <person name="Zhao L."/>
            <person name="Hu C.X."/>
            <person name="Zhou Y.K."/>
            <person name="Han B.P."/>
            <person name="Song L.R."/>
            <person name="Shu W.S."/>
        </authorList>
    </citation>
    <scope>NUCLEOTIDE SEQUENCE [LARGE SCALE GENOMIC DNA]</scope>
    <source>
        <strain evidence="2 3">FACHB-723</strain>
    </source>
</reference>
<feature type="domain" description="STAS" evidence="1">
    <location>
        <begin position="28"/>
        <end position="137"/>
    </location>
</feature>
<proteinExistence type="predicted"/>
<evidence type="ECO:0000259" key="1">
    <source>
        <dbReference type="PROSITE" id="PS50801"/>
    </source>
</evidence>
<protein>
    <submittedName>
        <fullName evidence="2">STAS domain-containing protein</fullName>
    </submittedName>
</protein>
<dbReference type="InterPro" id="IPR036513">
    <property type="entry name" value="STAS_dom_sf"/>
</dbReference>
<accession>A0ABR7ZUW9</accession>
<dbReference type="EMBL" id="JACJQB010000006">
    <property type="protein sequence ID" value="MBD2187555.1"/>
    <property type="molecule type" value="Genomic_DNA"/>
</dbReference>
<dbReference type="PROSITE" id="PS50801">
    <property type="entry name" value="STAS"/>
    <property type="match status" value="1"/>
</dbReference>
<keyword evidence="3" id="KW-1185">Reference proteome</keyword>
<evidence type="ECO:0000313" key="2">
    <source>
        <dbReference type="EMBL" id="MBD2187555.1"/>
    </source>
</evidence>
<sequence>MDTISKVNQLSLQQGLGNKNAFVIKLSSSKFDHFAASELLAKIESWVAANMMMSNKDVPILIVDMENVSFIDSDGLQKLVAALRIMKSQNSNLLLCAQQPSVRLVFEISGLDQLFAIFSDTHTFDLQVNPNQSVATPVLSL</sequence>
<dbReference type="Gene3D" id="3.30.750.24">
    <property type="entry name" value="STAS domain"/>
    <property type="match status" value="1"/>
</dbReference>
<dbReference type="PANTHER" id="PTHR33495:SF2">
    <property type="entry name" value="ANTI-SIGMA FACTOR ANTAGONIST TM_1081-RELATED"/>
    <property type="match status" value="1"/>
</dbReference>
<evidence type="ECO:0000313" key="3">
    <source>
        <dbReference type="Proteomes" id="UP000642094"/>
    </source>
</evidence>
<dbReference type="CDD" id="cd07043">
    <property type="entry name" value="STAS_anti-anti-sigma_factors"/>
    <property type="match status" value="1"/>
</dbReference>
<dbReference type="Pfam" id="PF01740">
    <property type="entry name" value="STAS"/>
    <property type="match status" value="1"/>
</dbReference>
<dbReference type="RefSeq" id="WP_190402433.1">
    <property type="nucleotide sequence ID" value="NZ_JACJQB010000006.1"/>
</dbReference>
<name>A0ABR7ZUW9_9CYAN</name>
<organism evidence="2 3">
    <name type="scientific">Pseudanabaena mucicola FACHB-723</name>
    <dbReference type="NCBI Taxonomy" id="2692860"/>
    <lineage>
        <taxon>Bacteria</taxon>
        <taxon>Bacillati</taxon>
        <taxon>Cyanobacteriota</taxon>
        <taxon>Cyanophyceae</taxon>
        <taxon>Pseudanabaenales</taxon>
        <taxon>Pseudanabaenaceae</taxon>
        <taxon>Pseudanabaena</taxon>
    </lineage>
</organism>
<dbReference type="Proteomes" id="UP000642094">
    <property type="component" value="Unassembled WGS sequence"/>
</dbReference>